<dbReference type="SUPFAM" id="SSF56935">
    <property type="entry name" value="Porins"/>
    <property type="match status" value="1"/>
</dbReference>
<dbReference type="AlphaFoldDB" id="A0A345UWT3"/>
<name>A0A345UWT3_PSEFL</name>
<evidence type="ECO:0000313" key="3">
    <source>
        <dbReference type="Proteomes" id="UP000254535"/>
    </source>
</evidence>
<dbReference type="RefSeq" id="WP_085611747.1">
    <property type="nucleotide sequence ID" value="NZ_CP022313.1"/>
</dbReference>
<organism evidence="2 3">
    <name type="scientific">Pseudomonas fluorescens</name>
    <dbReference type="NCBI Taxonomy" id="294"/>
    <lineage>
        <taxon>Bacteria</taxon>
        <taxon>Pseudomonadati</taxon>
        <taxon>Pseudomonadota</taxon>
        <taxon>Gammaproteobacteria</taxon>
        <taxon>Pseudomonadales</taxon>
        <taxon>Pseudomonadaceae</taxon>
        <taxon>Pseudomonas</taxon>
    </lineage>
</organism>
<dbReference type="Pfam" id="PF16930">
    <property type="entry name" value="Porin_5"/>
    <property type="match status" value="1"/>
</dbReference>
<dbReference type="Proteomes" id="UP000254535">
    <property type="component" value="Chromosome"/>
</dbReference>
<sequence>MISNVNRLSLAVGMVIATLVGQAAAAPAPSENATINLIRLLVEQGILKQDKADALIAQAQNEAAQAKQAAASTAVAAGPVAAPGDVRVQYVPAAVRDQIRDQVKAEVMATAKQENWAAPNTFPDWASRISFDGDIRLRDESRYYSGSNSNEIVDFAKLNNNGPYDVNPNSSTALPPLLNTREDRENLFRLRARLGMKAEISPQWTAGIRIGTGSDNNPVSTTQNLGGGFSKKDIWLDQGYLTWKPSDELTLTGGRFANPFMSTDMLYSNDLNFDGVAAIFDHKLSRDWGVFGTVGAFPVDYTNDTTTSNGFDKEESDNKWLYGAQIGAKWAINSNNRLKGALAYYRFDDIEGQRSSPCEPWAGAPGCDSDGTRAAFMQKGNSVFLLRDITPNPLNPTTTPQPQFVGLASEFNLLDLNVVWDADLPEDFKLRSQGNYIHNLGYDEGDMRKRSAGQLVNNLDSNGNIESGANAWMVQFTLGNALELKKQGDWNLFAGYKYIQPDALPDGFNDSSFHLGGTNAKGYFLGGNYGLAKNVYATGRWLSSEAVYGAPFDIDVMQLEINTRF</sequence>
<feature type="signal peptide" evidence="1">
    <location>
        <begin position="1"/>
        <end position="25"/>
    </location>
</feature>
<keyword evidence="1" id="KW-0732">Signal</keyword>
<accession>A0A345UWT3</accession>
<evidence type="ECO:0000313" key="2">
    <source>
        <dbReference type="EMBL" id="AXJ04935.1"/>
    </source>
</evidence>
<reference evidence="2 3" key="1">
    <citation type="submission" date="2017-07" db="EMBL/GenBank/DDBJ databases">
        <title>Genome sequence of Pseudomonas NEP1.</title>
        <authorList>
            <person name="Nascimento F.X."/>
        </authorList>
    </citation>
    <scope>NUCLEOTIDE SEQUENCE [LARGE SCALE GENOMIC DNA]</scope>
    <source>
        <strain evidence="2 3">NEP1</strain>
    </source>
</reference>
<dbReference type="EMBL" id="CP022313">
    <property type="protein sequence ID" value="AXJ04935.1"/>
    <property type="molecule type" value="Genomic_DNA"/>
</dbReference>
<gene>
    <name evidence="2" type="ORF">CFN16_12650</name>
</gene>
<evidence type="ECO:0008006" key="4">
    <source>
        <dbReference type="Google" id="ProtNLM"/>
    </source>
</evidence>
<dbReference type="Gene3D" id="2.40.160.10">
    <property type="entry name" value="Porin"/>
    <property type="match status" value="1"/>
</dbReference>
<evidence type="ECO:0000256" key="1">
    <source>
        <dbReference type="SAM" id="SignalP"/>
    </source>
</evidence>
<protein>
    <recommendedName>
        <fullName evidence="4">Porin</fullName>
    </recommendedName>
</protein>
<dbReference type="InterPro" id="IPR023614">
    <property type="entry name" value="Porin_dom_sf"/>
</dbReference>
<feature type="chain" id="PRO_5016600597" description="Porin" evidence="1">
    <location>
        <begin position="26"/>
        <end position="565"/>
    </location>
</feature>
<proteinExistence type="predicted"/>
<dbReference type="InterPro" id="IPR032638">
    <property type="entry name" value="Porin_5"/>
</dbReference>